<dbReference type="EMBL" id="FNOF01000005">
    <property type="protein sequence ID" value="SDW62946.1"/>
    <property type="molecule type" value="Genomic_DNA"/>
</dbReference>
<reference evidence="1 2" key="1">
    <citation type="submission" date="2016-10" db="EMBL/GenBank/DDBJ databases">
        <authorList>
            <person name="de Groot N.N."/>
        </authorList>
    </citation>
    <scope>NUCLEOTIDE SEQUENCE [LARGE SCALE GENOMIC DNA]</scope>
    <source>
        <strain evidence="1 2">DSM 3756</strain>
    </source>
</reference>
<name>A0A1H2V3M7_HALVA</name>
<accession>A0A1H2V3M7</accession>
<evidence type="ECO:0000313" key="1">
    <source>
        <dbReference type="EMBL" id="SDW62946.1"/>
    </source>
</evidence>
<protein>
    <submittedName>
        <fullName evidence="1">Uncharacterized protein</fullName>
    </submittedName>
</protein>
<organism evidence="1 2">
    <name type="scientific">Haloarcula vallismortis</name>
    <name type="common">Halobacterium vallismortis</name>
    <dbReference type="NCBI Taxonomy" id="28442"/>
    <lineage>
        <taxon>Archaea</taxon>
        <taxon>Methanobacteriati</taxon>
        <taxon>Methanobacteriota</taxon>
        <taxon>Stenosarchaea group</taxon>
        <taxon>Halobacteria</taxon>
        <taxon>Halobacteriales</taxon>
        <taxon>Haloarculaceae</taxon>
        <taxon>Haloarcula</taxon>
    </lineage>
</organism>
<gene>
    <name evidence="1" type="ORF">SAMN05443574_105110</name>
</gene>
<sequence length="56" mass="5800">MDLGHQLIETGSQSGKSAKAVTVQSGEVETANHQLISHYSTDCAEIQGASVGGQSR</sequence>
<dbReference type="AlphaFoldDB" id="A0A1H2V3M7"/>
<proteinExistence type="predicted"/>
<evidence type="ECO:0000313" key="2">
    <source>
        <dbReference type="Proteomes" id="UP000182573"/>
    </source>
</evidence>
<dbReference type="STRING" id="28442.SAMN05443574_105110"/>
<dbReference type="Proteomes" id="UP000182573">
    <property type="component" value="Unassembled WGS sequence"/>
</dbReference>